<dbReference type="EMBL" id="LCWV01000005">
    <property type="protein sequence ID" value="PWI73343.1"/>
    <property type="molecule type" value="Genomic_DNA"/>
</dbReference>
<name>A0A2U3EFU2_PURLI</name>
<organism evidence="2 3">
    <name type="scientific">Purpureocillium lilacinum</name>
    <name type="common">Paecilomyces lilacinus</name>
    <dbReference type="NCBI Taxonomy" id="33203"/>
    <lineage>
        <taxon>Eukaryota</taxon>
        <taxon>Fungi</taxon>
        <taxon>Dikarya</taxon>
        <taxon>Ascomycota</taxon>
        <taxon>Pezizomycotina</taxon>
        <taxon>Sordariomycetes</taxon>
        <taxon>Hypocreomycetidae</taxon>
        <taxon>Hypocreales</taxon>
        <taxon>Ophiocordycipitaceae</taxon>
        <taxon>Purpureocillium</taxon>
    </lineage>
</organism>
<protein>
    <submittedName>
        <fullName evidence="2">Uncharacterized protein</fullName>
    </submittedName>
</protein>
<evidence type="ECO:0000313" key="2">
    <source>
        <dbReference type="EMBL" id="PWI73343.1"/>
    </source>
</evidence>
<feature type="compositionally biased region" description="Basic and acidic residues" evidence="1">
    <location>
        <begin position="233"/>
        <end position="247"/>
    </location>
</feature>
<reference evidence="2 3" key="1">
    <citation type="journal article" date="2016" name="Front. Microbiol.">
        <title>Genome and transcriptome sequences reveal the specific parasitism of the nematophagous Purpureocillium lilacinum 36-1.</title>
        <authorList>
            <person name="Xie J."/>
            <person name="Li S."/>
            <person name="Mo C."/>
            <person name="Xiao X."/>
            <person name="Peng D."/>
            <person name="Wang G."/>
            <person name="Xiao Y."/>
        </authorList>
    </citation>
    <scope>NUCLEOTIDE SEQUENCE [LARGE SCALE GENOMIC DNA]</scope>
    <source>
        <strain evidence="2 3">36-1</strain>
    </source>
</reference>
<evidence type="ECO:0000313" key="3">
    <source>
        <dbReference type="Proteomes" id="UP000245956"/>
    </source>
</evidence>
<feature type="region of interest" description="Disordered" evidence="1">
    <location>
        <begin position="434"/>
        <end position="461"/>
    </location>
</feature>
<feature type="compositionally biased region" description="Polar residues" evidence="1">
    <location>
        <begin position="451"/>
        <end position="461"/>
    </location>
</feature>
<dbReference type="AlphaFoldDB" id="A0A2U3EFU2"/>
<gene>
    <name evidence="2" type="ORF">PCL_10358</name>
</gene>
<dbReference type="Proteomes" id="UP000245956">
    <property type="component" value="Unassembled WGS sequence"/>
</dbReference>
<feature type="compositionally biased region" description="Polar residues" evidence="1">
    <location>
        <begin position="252"/>
        <end position="262"/>
    </location>
</feature>
<accession>A0A2U3EFU2</accession>
<feature type="region of interest" description="Disordered" evidence="1">
    <location>
        <begin position="142"/>
        <end position="189"/>
    </location>
</feature>
<comment type="caution">
    <text evidence="2">The sequence shown here is derived from an EMBL/GenBank/DDBJ whole genome shotgun (WGS) entry which is preliminary data.</text>
</comment>
<sequence length="461" mass="49749">MEVSQTRHWPRNSDRMSPPAHRAVCRLISRRPRLPTSGIVLRSPYWSEPTVWSLSLVVQHRYDDENLARQVTLPGPAFQARGAAAAAVADRRASKAVEGGSRCAAKAAIEVASSAASQSRRGRGVRLQRLVARLAANRSGPGAPVFSRFGTAHARPQRLGRRSGSLPQRSPAWAATGRETGGPALQLEPPIPPMPPNVPSPHGHAGQVPCHATFIGGAWDPAAAAAQRRPHLTRSETRTRPGRRDPLAHAQPHSNFNLTSLAKSPPAPRPTLRHHDTRAAVPWFAARPPRRDRSSRHASIGCAVAGPSTTTVSKPFLGSPWPSSYARLRASLPIRWLQRHLGEYSTRRDDLLLLPSAFPPGDAAYEPKTAAVAHLTSFWSALFFRPNLPPPPARALEPQPGSDSRAALLLLLLLLPANLTPRFTAASVCPVSPPPVRPSAARRHHAAPSSTNTFVSHTHGK</sequence>
<evidence type="ECO:0000256" key="1">
    <source>
        <dbReference type="SAM" id="MobiDB-lite"/>
    </source>
</evidence>
<proteinExistence type="predicted"/>
<feature type="region of interest" description="Disordered" evidence="1">
    <location>
        <begin position="222"/>
        <end position="276"/>
    </location>
</feature>